<gene>
    <name evidence="2" type="ORF">BvMPK_4050</name>
</gene>
<dbReference type="Gene3D" id="1.50.10.10">
    <property type="match status" value="1"/>
</dbReference>
<accession>A0A0N7J802</accession>
<name>A0A0N7J802_PHOVU</name>
<reference evidence="2 3" key="2">
    <citation type="journal article" date="2016" name="Genome Biol. Evol.">
        <title>Extensive mobilome-driven genome diversification in mouse gut-associated Bacteroides vulgatus mpk.</title>
        <authorList>
            <person name="Lange A."/>
            <person name="Beier S."/>
            <person name="Steimle A."/>
            <person name="Autenrieth I.B."/>
            <person name="Huson D.H."/>
            <person name="Frick J.S."/>
        </authorList>
    </citation>
    <scope>NUCLEOTIDE SEQUENCE [LARGE SCALE GENOMIC DNA]</scope>
    <source>
        <strain evidence="3">mpk</strain>
    </source>
</reference>
<evidence type="ECO:0000313" key="3">
    <source>
        <dbReference type="Proteomes" id="UP000061587"/>
    </source>
</evidence>
<protein>
    <submittedName>
        <fullName evidence="2">Glycoside hydrolase family protein</fullName>
    </submittedName>
</protein>
<dbReference type="InterPro" id="IPR008928">
    <property type="entry name" value="6-hairpin_glycosidase_sf"/>
</dbReference>
<dbReference type="SUPFAM" id="SSF48208">
    <property type="entry name" value="Six-hairpin glycosidases"/>
    <property type="match status" value="1"/>
</dbReference>
<dbReference type="EMBL" id="CP013020">
    <property type="protein sequence ID" value="ALK86602.1"/>
    <property type="molecule type" value="Genomic_DNA"/>
</dbReference>
<organism evidence="2 3">
    <name type="scientific">Phocaeicola vulgatus</name>
    <name type="common">Bacteroides vulgatus</name>
    <dbReference type="NCBI Taxonomy" id="821"/>
    <lineage>
        <taxon>Bacteria</taxon>
        <taxon>Pseudomonadati</taxon>
        <taxon>Bacteroidota</taxon>
        <taxon>Bacteroidia</taxon>
        <taxon>Bacteroidales</taxon>
        <taxon>Bacteroidaceae</taxon>
        <taxon>Phocaeicola</taxon>
    </lineage>
</organism>
<dbReference type="AlphaFoldDB" id="A0A0N7J802"/>
<dbReference type="GO" id="GO:0016787">
    <property type="term" value="F:hydrolase activity"/>
    <property type="evidence" value="ECO:0007669"/>
    <property type="project" value="UniProtKB-KW"/>
</dbReference>
<dbReference type="Gene3D" id="2.70.98.50">
    <property type="entry name" value="putative glycoside hydrolase family protein from bacillus halodurans"/>
    <property type="match status" value="1"/>
</dbReference>
<dbReference type="InterPro" id="IPR012341">
    <property type="entry name" value="6hp_glycosidase-like_sf"/>
</dbReference>
<evidence type="ECO:0000313" key="2">
    <source>
        <dbReference type="EMBL" id="ALK86602.1"/>
    </source>
</evidence>
<dbReference type="Pfam" id="PF21152">
    <property type="entry name" value="YgjK_N"/>
    <property type="match status" value="1"/>
</dbReference>
<reference evidence="3" key="1">
    <citation type="submission" date="2015-10" db="EMBL/GenBank/DDBJ databases">
        <title>Extensive mobilome-driven genome diversification in gut-associated Bacteroides vulgatus mpk.</title>
        <authorList>
            <person name="Beier S."/>
            <person name="Lange A."/>
            <person name="Huson D.H."/>
            <person name="Frick J.-S."/>
            <person name="Autenrieth I.B."/>
        </authorList>
    </citation>
    <scope>NUCLEOTIDE SEQUENCE [LARGE SCALE GENOMIC DNA]</scope>
    <source>
        <strain evidence="3">mpk</strain>
    </source>
</reference>
<dbReference type="InterPro" id="IPR048450">
    <property type="entry name" value="YgjK_N"/>
</dbReference>
<dbReference type="Proteomes" id="UP000061587">
    <property type="component" value="Chromosome"/>
</dbReference>
<sequence>MEEPFMKHLFPIYGMCSILWLGACTPVATQPEKSLFTTQEDFPNLLNVKNVPEQPVDGDLNLFSDLGAWSGYALPVNQSRAFAGAFIGPMTMHGRGWIAQTLAQPTLVVNGEKYDLVRNMQTAKYLPGKLVQHFKDARLEFTTELCFATSRTAFVRSVITNLSDTPLNVSLTWSGGVFEENTTATKVDKGVRFHYPFYGRRWGTNRQIITLRNEPPVDEVTATVLFHTADEVMTVGNDSLQVVEKSDYLLQSGKSYTSEYSQTLTLKGEEADKEYVAIKSIPFDQCFAENAQRWNQGLQRILSADSPYMKENAYRNIAVKALMTLNSNWRTPAGDIFHGCSFPSYTGFIGGCWSWDAWQIASGNVYYNPEGPRVKCFLCSIIRQRMVWFLILSVIIRHVTIGATPNLL</sequence>
<proteinExistence type="predicted"/>
<evidence type="ECO:0000259" key="1">
    <source>
        <dbReference type="Pfam" id="PF21152"/>
    </source>
</evidence>
<keyword evidence="2" id="KW-0378">Hydrolase</keyword>
<dbReference type="PATRIC" id="fig|821.40.peg.4863"/>
<dbReference type="PROSITE" id="PS51257">
    <property type="entry name" value="PROKAR_LIPOPROTEIN"/>
    <property type="match status" value="1"/>
</dbReference>
<feature type="domain" description="Glucosidase YgjK N-terminal" evidence="1">
    <location>
        <begin position="61"/>
        <end position="294"/>
    </location>
</feature>
<dbReference type="GO" id="GO:0005975">
    <property type="term" value="P:carbohydrate metabolic process"/>
    <property type="evidence" value="ECO:0007669"/>
    <property type="project" value="InterPro"/>
</dbReference>